<gene>
    <name evidence="3" type="ORF">D4Z93_02390</name>
</gene>
<name>A0A386H166_9CLOT</name>
<proteinExistence type="inferred from homology"/>
<dbReference type="KEGG" id="cfer:D4Z93_02390"/>
<organism evidence="3 4">
    <name type="scientific">Clostridium fermenticellae</name>
    <dbReference type="NCBI Taxonomy" id="2068654"/>
    <lineage>
        <taxon>Bacteria</taxon>
        <taxon>Bacillati</taxon>
        <taxon>Bacillota</taxon>
        <taxon>Clostridia</taxon>
        <taxon>Eubacteriales</taxon>
        <taxon>Clostridiaceae</taxon>
        <taxon>Clostridium</taxon>
    </lineage>
</organism>
<dbReference type="RefSeq" id="WP_119970156.1">
    <property type="nucleotide sequence ID" value="NZ_CP032416.1"/>
</dbReference>
<dbReference type="PANTHER" id="PTHR12411">
    <property type="entry name" value="CYSTEINE PROTEASE FAMILY C1-RELATED"/>
    <property type="match status" value="1"/>
</dbReference>
<dbReference type="EMBL" id="CP032416">
    <property type="protein sequence ID" value="AYD39447.1"/>
    <property type="molecule type" value="Genomic_DNA"/>
</dbReference>
<dbReference type="SMART" id="SM00645">
    <property type="entry name" value="Pept_C1"/>
    <property type="match status" value="1"/>
</dbReference>
<feature type="domain" description="Peptidase C1A papain C-terminal" evidence="2">
    <location>
        <begin position="31"/>
        <end position="245"/>
    </location>
</feature>
<dbReference type="InterPro" id="IPR013128">
    <property type="entry name" value="Peptidase_C1A"/>
</dbReference>
<evidence type="ECO:0000313" key="4">
    <source>
        <dbReference type="Proteomes" id="UP000266301"/>
    </source>
</evidence>
<dbReference type="OrthoDB" id="3648721at2"/>
<dbReference type="InterPro" id="IPR025660">
    <property type="entry name" value="Pept_his_AS"/>
</dbReference>
<dbReference type="SUPFAM" id="SSF54001">
    <property type="entry name" value="Cysteine proteinases"/>
    <property type="match status" value="1"/>
</dbReference>
<dbReference type="Gene3D" id="3.90.70.10">
    <property type="entry name" value="Cysteine proteinases"/>
    <property type="match status" value="1"/>
</dbReference>
<protein>
    <submittedName>
        <fullName evidence="3">Cysteine peptidase</fullName>
    </submittedName>
</protein>
<sequence length="251" mass="29132">MIKRSYKLKPDKQDMRDKIYYSSTIEKITSLPEEVDLRKYMSPIVDQGELGSCTANAIVSGLREYLENISDEPYKQLSRLYLYWWERFIEDTVDEDSGAYLRDGMKVLKKLGASFESDYPYDINKFREEPTPKAVLNGVSYTIDEYRRIKDLDNLKIALTEKMPVVTGMKVYSSFESEDVMKTGVVPMPDITKEQLLGGHAVLAVGYNDCKSEVIMRNSWGKDWGDNGYFYLPYKYFTDDNSYIIDMWVGK</sequence>
<evidence type="ECO:0000313" key="3">
    <source>
        <dbReference type="EMBL" id="AYD39447.1"/>
    </source>
</evidence>
<dbReference type="InterPro" id="IPR038765">
    <property type="entry name" value="Papain-like_cys_pep_sf"/>
</dbReference>
<dbReference type="AlphaFoldDB" id="A0A386H166"/>
<dbReference type="Proteomes" id="UP000266301">
    <property type="component" value="Chromosome"/>
</dbReference>
<dbReference type="GO" id="GO:0008234">
    <property type="term" value="F:cysteine-type peptidase activity"/>
    <property type="evidence" value="ECO:0007669"/>
    <property type="project" value="InterPro"/>
</dbReference>
<reference evidence="3 4" key="1">
    <citation type="journal article" date="2019" name="Int. J. Syst. Evol. Microbiol.">
        <title>Clostridium fermenticellae sp. nov., isolated from the mud in a fermentation cellar for the production of the Chinese liquor, baijiu.</title>
        <authorList>
            <person name="Xu P.X."/>
            <person name="Chai L.J."/>
            <person name="Qiu T."/>
            <person name="Zhang X.J."/>
            <person name="Lu Z.M."/>
            <person name="Xiao C."/>
            <person name="Wang S.T."/>
            <person name="Shen C.H."/>
            <person name="Shi J.S."/>
            <person name="Xu Z.H."/>
        </authorList>
    </citation>
    <scope>NUCLEOTIDE SEQUENCE [LARGE SCALE GENOMIC DNA]</scope>
    <source>
        <strain evidence="3 4">JN500901</strain>
    </source>
</reference>
<dbReference type="PROSITE" id="PS00639">
    <property type="entry name" value="THIOL_PROTEASE_HIS"/>
    <property type="match status" value="1"/>
</dbReference>
<evidence type="ECO:0000256" key="1">
    <source>
        <dbReference type="ARBA" id="ARBA00008455"/>
    </source>
</evidence>
<evidence type="ECO:0000259" key="2">
    <source>
        <dbReference type="SMART" id="SM00645"/>
    </source>
</evidence>
<keyword evidence="4" id="KW-1185">Reference proteome</keyword>
<dbReference type="InterPro" id="IPR000668">
    <property type="entry name" value="Peptidase_C1A_C"/>
</dbReference>
<comment type="similarity">
    <text evidence="1">Belongs to the peptidase C1 family.</text>
</comment>
<dbReference type="CDD" id="cd02619">
    <property type="entry name" value="Peptidase_C1"/>
    <property type="match status" value="1"/>
</dbReference>
<dbReference type="Pfam" id="PF00112">
    <property type="entry name" value="Peptidase_C1"/>
    <property type="match status" value="1"/>
</dbReference>
<dbReference type="GO" id="GO:0006508">
    <property type="term" value="P:proteolysis"/>
    <property type="evidence" value="ECO:0007669"/>
    <property type="project" value="InterPro"/>
</dbReference>
<accession>A0A386H166</accession>